<protein>
    <submittedName>
        <fullName evidence="2">Uncharacterized protein</fullName>
    </submittedName>
</protein>
<proteinExistence type="predicted"/>
<dbReference type="AlphaFoldDB" id="A0A0A9BHC8"/>
<reference evidence="2" key="1">
    <citation type="submission" date="2014-09" db="EMBL/GenBank/DDBJ databases">
        <authorList>
            <person name="Magalhaes I.L.F."/>
            <person name="Oliveira U."/>
            <person name="Santos F.R."/>
            <person name="Vidigal T.H.D.A."/>
            <person name="Brescovit A.D."/>
            <person name="Santos A.J."/>
        </authorList>
    </citation>
    <scope>NUCLEOTIDE SEQUENCE</scope>
    <source>
        <tissue evidence="2">Shoot tissue taken approximately 20 cm above the soil surface</tissue>
    </source>
</reference>
<sequence length="84" mass="8657">MVISCAIGLVSSRACLFAFLQLDFSLNPIDGEWNAGGRGSMRRVGQAPWPAGILGLGTSFISTVPHAACYAMGPSSRVCPGADA</sequence>
<keyword evidence="1" id="KW-0732">Signal</keyword>
<feature type="signal peptide" evidence="1">
    <location>
        <begin position="1"/>
        <end position="31"/>
    </location>
</feature>
<evidence type="ECO:0000313" key="2">
    <source>
        <dbReference type="EMBL" id="JAD63394.1"/>
    </source>
</evidence>
<evidence type="ECO:0000256" key="1">
    <source>
        <dbReference type="SAM" id="SignalP"/>
    </source>
</evidence>
<feature type="chain" id="PRO_5002042895" evidence="1">
    <location>
        <begin position="32"/>
        <end position="84"/>
    </location>
</feature>
<reference evidence="2" key="2">
    <citation type="journal article" date="2015" name="Data Brief">
        <title>Shoot transcriptome of the giant reed, Arundo donax.</title>
        <authorList>
            <person name="Barrero R.A."/>
            <person name="Guerrero F.D."/>
            <person name="Moolhuijzen P."/>
            <person name="Goolsby J.A."/>
            <person name="Tidwell J."/>
            <person name="Bellgard S.E."/>
            <person name="Bellgard M.I."/>
        </authorList>
    </citation>
    <scope>NUCLEOTIDE SEQUENCE</scope>
    <source>
        <tissue evidence="2">Shoot tissue taken approximately 20 cm above the soil surface</tissue>
    </source>
</reference>
<dbReference type="EMBL" id="GBRH01234501">
    <property type="protein sequence ID" value="JAD63394.1"/>
    <property type="molecule type" value="Transcribed_RNA"/>
</dbReference>
<accession>A0A0A9BHC8</accession>
<organism evidence="2">
    <name type="scientific">Arundo donax</name>
    <name type="common">Giant reed</name>
    <name type="synonym">Donax arundinaceus</name>
    <dbReference type="NCBI Taxonomy" id="35708"/>
    <lineage>
        <taxon>Eukaryota</taxon>
        <taxon>Viridiplantae</taxon>
        <taxon>Streptophyta</taxon>
        <taxon>Embryophyta</taxon>
        <taxon>Tracheophyta</taxon>
        <taxon>Spermatophyta</taxon>
        <taxon>Magnoliopsida</taxon>
        <taxon>Liliopsida</taxon>
        <taxon>Poales</taxon>
        <taxon>Poaceae</taxon>
        <taxon>PACMAD clade</taxon>
        <taxon>Arundinoideae</taxon>
        <taxon>Arundineae</taxon>
        <taxon>Arundo</taxon>
    </lineage>
</organism>
<name>A0A0A9BHC8_ARUDO</name>